<name>A0A3B0SXP7_9ZZZZ</name>
<keyword evidence="3 5" id="KW-1133">Transmembrane helix</keyword>
<keyword evidence="4 5" id="KW-0472">Membrane</keyword>
<reference evidence="7" key="1">
    <citation type="submission" date="2018-06" db="EMBL/GenBank/DDBJ databases">
        <authorList>
            <person name="Zhirakovskaya E."/>
        </authorList>
    </citation>
    <scope>NUCLEOTIDE SEQUENCE</scope>
</reference>
<sequence>MSSPETIRPVNPLPPVILALFVMIIGVEAIFSLGARGIIGGPEAIGWRNMAIQDYGFNSQIMLWMLENGRYPPEHVMRLVSYVFVHGSFTHALFAGVMLLALGKFVGEVFSQWATLLLFLLSAMAGALIYGLVITGQPWLIGAFPGVYGLIGGFTYLIWLRLGQMGAQQSRAFTMIGFLMGIQLIFGLLFGGNSEWLADLAGFSSGFVLSFFLSPGGFARLRAKIRHR</sequence>
<feature type="transmembrane region" description="Helical" evidence="5">
    <location>
        <begin position="12"/>
        <end position="33"/>
    </location>
</feature>
<feature type="domain" description="Peptidase S54 rhomboid" evidence="6">
    <location>
        <begin position="74"/>
        <end position="214"/>
    </location>
</feature>
<dbReference type="SUPFAM" id="SSF144091">
    <property type="entry name" value="Rhomboid-like"/>
    <property type="match status" value="1"/>
</dbReference>
<feature type="transmembrane region" description="Helical" evidence="5">
    <location>
        <begin position="196"/>
        <end position="218"/>
    </location>
</feature>
<dbReference type="Pfam" id="PF01694">
    <property type="entry name" value="Rhomboid"/>
    <property type="match status" value="1"/>
</dbReference>
<organism evidence="7">
    <name type="scientific">hydrothermal vent metagenome</name>
    <dbReference type="NCBI Taxonomy" id="652676"/>
    <lineage>
        <taxon>unclassified sequences</taxon>
        <taxon>metagenomes</taxon>
        <taxon>ecological metagenomes</taxon>
    </lineage>
</organism>
<feature type="transmembrane region" description="Helical" evidence="5">
    <location>
        <begin position="139"/>
        <end position="160"/>
    </location>
</feature>
<dbReference type="Gene3D" id="1.20.1540.10">
    <property type="entry name" value="Rhomboid-like"/>
    <property type="match status" value="1"/>
</dbReference>
<feature type="transmembrane region" description="Helical" evidence="5">
    <location>
        <begin position="172"/>
        <end position="190"/>
    </location>
</feature>
<feature type="transmembrane region" description="Helical" evidence="5">
    <location>
        <begin position="79"/>
        <end position="101"/>
    </location>
</feature>
<evidence type="ECO:0000256" key="1">
    <source>
        <dbReference type="ARBA" id="ARBA00004141"/>
    </source>
</evidence>
<evidence type="ECO:0000256" key="4">
    <source>
        <dbReference type="ARBA" id="ARBA00023136"/>
    </source>
</evidence>
<dbReference type="InterPro" id="IPR022764">
    <property type="entry name" value="Peptidase_S54_rhomboid_dom"/>
</dbReference>
<evidence type="ECO:0000256" key="5">
    <source>
        <dbReference type="SAM" id="Phobius"/>
    </source>
</evidence>
<keyword evidence="2 5" id="KW-0812">Transmembrane</keyword>
<gene>
    <name evidence="7" type="ORF">MNBD_ALPHA07-2398</name>
</gene>
<dbReference type="AlphaFoldDB" id="A0A3B0SXP7"/>
<comment type="subcellular location">
    <subcellularLocation>
        <location evidence="1">Membrane</location>
        <topology evidence="1">Multi-pass membrane protein</topology>
    </subcellularLocation>
</comment>
<accession>A0A3B0SXP7</accession>
<dbReference type="InterPro" id="IPR035952">
    <property type="entry name" value="Rhomboid-like_sf"/>
</dbReference>
<evidence type="ECO:0000256" key="3">
    <source>
        <dbReference type="ARBA" id="ARBA00022989"/>
    </source>
</evidence>
<feature type="transmembrane region" description="Helical" evidence="5">
    <location>
        <begin position="113"/>
        <end position="133"/>
    </location>
</feature>
<dbReference type="EMBL" id="UOEG01000309">
    <property type="protein sequence ID" value="VAW05857.1"/>
    <property type="molecule type" value="Genomic_DNA"/>
</dbReference>
<dbReference type="GO" id="GO:0004252">
    <property type="term" value="F:serine-type endopeptidase activity"/>
    <property type="evidence" value="ECO:0007669"/>
    <property type="project" value="InterPro"/>
</dbReference>
<protein>
    <submittedName>
        <fullName evidence="7">Rhomboid family protein</fullName>
    </submittedName>
</protein>
<evidence type="ECO:0000313" key="7">
    <source>
        <dbReference type="EMBL" id="VAW05857.1"/>
    </source>
</evidence>
<evidence type="ECO:0000256" key="2">
    <source>
        <dbReference type="ARBA" id="ARBA00022692"/>
    </source>
</evidence>
<evidence type="ECO:0000259" key="6">
    <source>
        <dbReference type="Pfam" id="PF01694"/>
    </source>
</evidence>
<proteinExistence type="predicted"/>
<dbReference type="GO" id="GO:0016020">
    <property type="term" value="C:membrane"/>
    <property type="evidence" value="ECO:0007669"/>
    <property type="project" value="UniProtKB-SubCell"/>
</dbReference>